<evidence type="ECO:0000256" key="1">
    <source>
        <dbReference type="SAM" id="Phobius"/>
    </source>
</evidence>
<dbReference type="AlphaFoldDB" id="A0A8D8WT17"/>
<accession>A0A8D8WT17</accession>
<keyword evidence="1" id="KW-0472">Membrane</keyword>
<protein>
    <submittedName>
        <fullName evidence="2">Uncharacterized protein</fullName>
    </submittedName>
</protein>
<sequence>MTSVRSRIVTVTATASTGSASVVAATRECIASKWTARTPRVTTTATVWQAHVFVRRDGRVWIVVRWTRRLCNVCRTVLGMVHLTLKLSPASVNLCGRAAIAPVLCVTRTVVLMVIAWAMLVFVILVGRVNIVTCSNVIQDATSTANARTAPVSVLPVGTANIAP</sequence>
<keyword evidence="1" id="KW-1133">Transmembrane helix</keyword>
<reference evidence="2" key="1">
    <citation type="submission" date="2021-05" db="EMBL/GenBank/DDBJ databases">
        <authorList>
            <person name="Alioto T."/>
            <person name="Alioto T."/>
            <person name="Gomez Garrido J."/>
        </authorList>
    </citation>
    <scope>NUCLEOTIDE SEQUENCE</scope>
</reference>
<feature type="transmembrane region" description="Helical" evidence="1">
    <location>
        <begin position="110"/>
        <end position="129"/>
    </location>
</feature>
<evidence type="ECO:0000313" key="2">
    <source>
        <dbReference type="EMBL" id="CAG6671488.1"/>
    </source>
</evidence>
<proteinExistence type="predicted"/>
<organism evidence="2">
    <name type="scientific">Cacopsylla melanoneura</name>
    <dbReference type="NCBI Taxonomy" id="428564"/>
    <lineage>
        <taxon>Eukaryota</taxon>
        <taxon>Metazoa</taxon>
        <taxon>Ecdysozoa</taxon>
        <taxon>Arthropoda</taxon>
        <taxon>Hexapoda</taxon>
        <taxon>Insecta</taxon>
        <taxon>Pterygota</taxon>
        <taxon>Neoptera</taxon>
        <taxon>Paraneoptera</taxon>
        <taxon>Hemiptera</taxon>
        <taxon>Sternorrhyncha</taxon>
        <taxon>Psylloidea</taxon>
        <taxon>Psyllidae</taxon>
        <taxon>Psyllinae</taxon>
        <taxon>Cacopsylla</taxon>
    </lineage>
</organism>
<dbReference type="EMBL" id="HBUF01226202">
    <property type="protein sequence ID" value="CAG6671482.1"/>
    <property type="molecule type" value="Transcribed_RNA"/>
</dbReference>
<dbReference type="EMBL" id="HBUF01226205">
    <property type="protein sequence ID" value="CAG6671491.1"/>
    <property type="molecule type" value="Transcribed_RNA"/>
</dbReference>
<name>A0A8D8WT17_9HEMI</name>
<dbReference type="EMBL" id="HBUF01226204">
    <property type="protein sequence ID" value="CAG6671488.1"/>
    <property type="molecule type" value="Transcribed_RNA"/>
</dbReference>
<keyword evidence="1" id="KW-0812">Transmembrane</keyword>